<dbReference type="EMBL" id="ACLR01000179">
    <property type="protein sequence ID" value="EEK16472.1"/>
    <property type="molecule type" value="Genomic_DNA"/>
</dbReference>
<dbReference type="GO" id="GO:0005829">
    <property type="term" value="C:cytosol"/>
    <property type="evidence" value="ECO:0007669"/>
    <property type="project" value="TreeGrafter"/>
</dbReference>
<comment type="similarity">
    <text evidence="1 7">Belongs to the thioredoxin family.</text>
</comment>
<evidence type="ECO:0000313" key="12">
    <source>
        <dbReference type="Proteomes" id="UP000003303"/>
    </source>
</evidence>
<feature type="site" description="Contributes to redox potential value" evidence="8">
    <location>
        <position position="31"/>
    </location>
</feature>
<gene>
    <name evidence="11" type="primary">trxA</name>
    <name evidence="11" type="ORF">PORUE0001_1731</name>
</gene>
<dbReference type="GO" id="GO:0045454">
    <property type="term" value="P:cell redox homeostasis"/>
    <property type="evidence" value="ECO:0007669"/>
    <property type="project" value="TreeGrafter"/>
</dbReference>
<dbReference type="Gene3D" id="3.40.30.10">
    <property type="entry name" value="Glutaredoxin"/>
    <property type="match status" value="1"/>
</dbReference>
<dbReference type="CDD" id="cd02947">
    <property type="entry name" value="TRX_family"/>
    <property type="match status" value="1"/>
</dbReference>
<keyword evidence="3" id="KW-0249">Electron transport</keyword>
<dbReference type="STRING" id="596327.PORUE0001_1731"/>
<evidence type="ECO:0000256" key="8">
    <source>
        <dbReference type="PIRSR" id="PIRSR000077-1"/>
    </source>
</evidence>
<evidence type="ECO:0000256" key="7">
    <source>
        <dbReference type="PIRNR" id="PIRNR000077"/>
    </source>
</evidence>
<evidence type="ECO:0000256" key="3">
    <source>
        <dbReference type="ARBA" id="ARBA00022982"/>
    </source>
</evidence>
<sequence>MAMEITDANIAGLMAEGKPMILDFWATWCGPCQMIGPMIDELAEEFNGKIIIGKVNVDENSDLPSQYGIRNIPTILFFKGGEMVSKLVGAQSKAKLQEEAQKLLD</sequence>
<keyword evidence="4 9" id="KW-1015">Disulfide bond</keyword>
<reference evidence="11 12" key="1">
    <citation type="submission" date="2009-04" db="EMBL/GenBank/DDBJ databases">
        <authorList>
            <person name="Sebastian Y."/>
            <person name="Madupu R."/>
            <person name="Durkin A.S."/>
            <person name="Torralba M."/>
            <person name="Methe B."/>
            <person name="Sutton G.G."/>
            <person name="Strausberg R.L."/>
            <person name="Nelson K.E."/>
        </authorList>
    </citation>
    <scope>NUCLEOTIDE SEQUENCE [LARGE SCALE GENOMIC DNA]</scope>
    <source>
        <strain evidence="11 12">60-3</strain>
    </source>
</reference>
<dbReference type="NCBIfam" id="TIGR01068">
    <property type="entry name" value="thioredoxin"/>
    <property type="match status" value="1"/>
</dbReference>
<dbReference type="Proteomes" id="UP000003303">
    <property type="component" value="Unassembled WGS sequence"/>
</dbReference>
<evidence type="ECO:0000256" key="4">
    <source>
        <dbReference type="ARBA" id="ARBA00023157"/>
    </source>
</evidence>
<evidence type="ECO:0000256" key="2">
    <source>
        <dbReference type="ARBA" id="ARBA00022448"/>
    </source>
</evidence>
<evidence type="ECO:0000313" key="11">
    <source>
        <dbReference type="EMBL" id="EEK16472.1"/>
    </source>
</evidence>
<dbReference type="FunFam" id="3.40.30.10:FF:000001">
    <property type="entry name" value="Thioredoxin"/>
    <property type="match status" value="1"/>
</dbReference>
<dbReference type="eggNOG" id="COG3118">
    <property type="taxonomic scope" value="Bacteria"/>
</dbReference>
<dbReference type="PROSITE" id="PS51352">
    <property type="entry name" value="THIOREDOXIN_2"/>
    <property type="match status" value="1"/>
</dbReference>
<accession>C2MCP9</accession>
<dbReference type="SUPFAM" id="SSF52833">
    <property type="entry name" value="Thioredoxin-like"/>
    <property type="match status" value="1"/>
</dbReference>
<name>C2MCP9_9PORP</name>
<keyword evidence="2" id="KW-0813">Transport</keyword>
<evidence type="ECO:0000256" key="5">
    <source>
        <dbReference type="ARBA" id="ARBA00023284"/>
    </source>
</evidence>
<feature type="active site" description="Nucleophile" evidence="8">
    <location>
        <position position="32"/>
    </location>
</feature>
<dbReference type="PANTHER" id="PTHR45663:SF11">
    <property type="entry name" value="GEO12009P1"/>
    <property type="match status" value="1"/>
</dbReference>
<dbReference type="PRINTS" id="PR00421">
    <property type="entry name" value="THIOREDOXIN"/>
</dbReference>
<comment type="caution">
    <text evidence="11">The sequence shown here is derived from an EMBL/GenBank/DDBJ whole genome shotgun (WGS) entry which is preliminary data.</text>
</comment>
<keyword evidence="12" id="KW-1185">Reference proteome</keyword>
<dbReference type="GO" id="GO:0015035">
    <property type="term" value="F:protein-disulfide reductase activity"/>
    <property type="evidence" value="ECO:0007669"/>
    <property type="project" value="UniProtKB-UniRule"/>
</dbReference>
<dbReference type="AlphaFoldDB" id="C2MCP9"/>
<dbReference type="PANTHER" id="PTHR45663">
    <property type="entry name" value="GEO12009P1"/>
    <property type="match status" value="1"/>
</dbReference>
<dbReference type="RefSeq" id="WP_007365651.1">
    <property type="nucleotide sequence ID" value="NZ_ACLR01000179.1"/>
</dbReference>
<feature type="site" description="Deprotonates C-terminal active site Cys" evidence="8">
    <location>
        <position position="23"/>
    </location>
</feature>
<proteinExistence type="inferred from homology"/>
<feature type="active site" description="Nucleophile" evidence="8">
    <location>
        <position position="29"/>
    </location>
</feature>
<evidence type="ECO:0000259" key="10">
    <source>
        <dbReference type="PROSITE" id="PS51352"/>
    </source>
</evidence>
<dbReference type="Pfam" id="PF00085">
    <property type="entry name" value="Thioredoxin"/>
    <property type="match status" value="1"/>
</dbReference>
<dbReference type="PIRSF" id="PIRSF000077">
    <property type="entry name" value="Thioredoxin"/>
    <property type="match status" value="1"/>
</dbReference>
<evidence type="ECO:0000256" key="6">
    <source>
        <dbReference type="NCBIfam" id="TIGR01068"/>
    </source>
</evidence>
<dbReference type="InterPro" id="IPR005746">
    <property type="entry name" value="Thioredoxin"/>
</dbReference>
<dbReference type="InterPro" id="IPR013766">
    <property type="entry name" value="Thioredoxin_domain"/>
</dbReference>
<evidence type="ECO:0000256" key="1">
    <source>
        <dbReference type="ARBA" id="ARBA00008987"/>
    </source>
</evidence>
<feature type="disulfide bond" description="Redox-active" evidence="9">
    <location>
        <begin position="29"/>
        <end position="32"/>
    </location>
</feature>
<feature type="site" description="Contributes to redox potential value" evidence="8">
    <location>
        <position position="30"/>
    </location>
</feature>
<organism evidence="11 12">
    <name type="scientific">Porphyromonas uenonis 60-3</name>
    <dbReference type="NCBI Taxonomy" id="596327"/>
    <lineage>
        <taxon>Bacteria</taxon>
        <taxon>Pseudomonadati</taxon>
        <taxon>Bacteroidota</taxon>
        <taxon>Bacteroidia</taxon>
        <taxon>Bacteroidales</taxon>
        <taxon>Porphyromonadaceae</taxon>
        <taxon>Porphyromonas</taxon>
    </lineage>
</organism>
<feature type="domain" description="Thioredoxin" evidence="10">
    <location>
        <begin position="1"/>
        <end position="105"/>
    </location>
</feature>
<dbReference type="InterPro" id="IPR017937">
    <property type="entry name" value="Thioredoxin_CS"/>
</dbReference>
<keyword evidence="5 9" id="KW-0676">Redox-active center</keyword>
<dbReference type="PROSITE" id="PS00194">
    <property type="entry name" value="THIOREDOXIN_1"/>
    <property type="match status" value="1"/>
</dbReference>
<protein>
    <recommendedName>
        <fullName evidence="6 7">Thioredoxin</fullName>
    </recommendedName>
</protein>
<evidence type="ECO:0000256" key="9">
    <source>
        <dbReference type="PIRSR" id="PIRSR000077-4"/>
    </source>
</evidence>
<dbReference type="OrthoDB" id="9790390at2"/>
<dbReference type="InterPro" id="IPR036249">
    <property type="entry name" value="Thioredoxin-like_sf"/>
</dbReference>